<keyword evidence="2" id="KW-0472">Membrane</keyword>
<keyword evidence="5" id="KW-1185">Reference proteome</keyword>
<accession>A0ABZ2KDQ6</accession>
<evidence type="ECO:0000313" key="4">
    <source>
        <dbReference type="EMBL" id="WXA95695.1"/>
    </source>
</evidence>
<sequence>MHQRVRQLFAATIACTVANLAHARPPAAEPSSPRALARQLGDQGFAALDRGDWRAAESFCRRADAVYHAPPILLCVARAEAQLGQLVAATEHYQRIIDEGPPPEANAIMLKAIESAKKEIGPVKARCARLVVRVAGFPAATTPAFVVTIDDTAIPNETLGRERLVDPGPHRIAARAEGYVPAENSVTSVEGGSHDISLALTRETPPEVAAAPTPAMEPVPPPPHARSQGGTQRTLGFVALGVGGAGLVTGAISGLLAINAHSSLSSSPCSTGCDRAAFNGYESDRSRYQTTSTIATVGFTVAAVGGIAGAILLLTQPTSHTSTRASVMPYADTSGIGAVGRF</sequence>
<name>A0ABZ2KDQ6_9BACT</name>
<keyword evidence="3" id="KW-0732">Signal</keyword>
<evidence type="ECO:0000256" key="2">
    <source>
        <dbReference type="SAM" id="Phobius"/>
    </source>
</evidence>
<dbReference type="RefSeq" id="WP_394846302.1">
    <property type="nucleotide sequence ID" value="NZ_CP089982.1"/>
</dbReference>
<dbReference type="SUPFAM" id="SSF48452">
    <property type="entry name" value="TPR-like"/>
    <property type="match status" value="1"/>
</dbReference>
<evidence type="ECO:0000256" key="1">
    <source>
        <dbReference type="SAM" id="MobiDB-lite"/>
    </source>
</evidence>
<evidence type="ECO:0000313" key="5">
    <source>
        <dbReference type="Proteomes" id="UP001379533"/>
    </source>
</evidence>
<feature type="region of interest" description="Disordered" evidence="1">
    <location>
        <begin position="206"/>
        <end position="229"/>
    </location>
</feature>
<protein>
    <recommendedName>
        <fullName evidence="6">PEGA domain-containing protein</fullName>
    </recommendedName>
</protein>
<feature type="compositionally biased region" description="Pro residues" evidence="1">
    <location>
        <begin position="215"/>
        <end position="224"/>
    </location>
</feature>
<organism evidence="4 5">
    <name type="scientific">Pendulispora brunnea</name>
    <dbReference type="NCBI Taxonomy" id="2905690"/>
    <lineage>
        <taxon>Bacteria</taxon>
        <taxon>Pseudomonadati</taxon>
        <taxon>Myxococcota</taxon>
        <taxon>Myxococcia</taxon>
        <taxon>Myxococcales</taxon>
        <taxon>Sorangiineae</taxon>
        <taxon>Pendulisporaceae</taxon>
        <taxon>Pendulispora</taxon>
    </lineage>
</organism>
<keyword evidence="2" id="KW-1133">Transmembrane helix</keyword>
<evidence type="ECO:0008006" key="6">
    <source>
        <dbReference type="Google" id="ProtNLM"/>
    </source>
</evidence>
<feature type="transmembrane region" description="Helical" evidence="2">
    <location>
        <begin position="235"/>
        <end position="258"/>
    </location>
</feature>
<reference evidence="4 5" key="1">
    <citation type="submission" date="2021-12" db="EMBL/GenBank/DDBJ databases">
        <title>Discovery of the Pendulisporaceae a myxobacterial family with distinct sporulation behavior and unique specialized metabolism.</title>
        <authorList>
            <person name="Garcia R."/>
            <person name="Popoff A."/>
            <person name="Bader C.D."/>
            <person name="Loehr J."/>
            <person name="Walesch S."/>
            <person name="Walt C."/>
            <person name="Boldt J."/>
            <person name="Bunk B."/>
            <person name="Haeckl F.J.F.P.J."/>
            <person name="Gunesch A.P."/>
            <person name="Birkelbach J."/>
            <person name="Nuebel U."/>
            <person name="Pietschmann T."/>
            <person name="Bach T."/>
            <person name="Mueller R."/>
        </authorList>
    </citation>
    <scope>NUCLEOTIDE SEQUENCE [LARGE SCALE GENOMIC DNA]</scope>
    <source>
        <strain evidence="4 5">MSr12523</strain>
    </source>
</reference>
<keyword evidence="2" id="KW-0812">Transmembrane</keyword>
<dbReference type="InterPro" id="IPR011990">
    <property type="entry name" value="TPR-like_helical_dom_sf"/>
</dbReference>
<feature type="transmembrane region" description="Helical" evidence="2">
    <location>
        <begin position="294"/>
        <end position="314"/>
    </location>
</feature>
<dbReference type="Proteomes" id="UP001379533">
    <property type="component" value="Chromosome"/>
</dbReference>
<gene>
    <name evidence="4" type="ORF">LZC95_02410</name>
</gene>
<proteinExistence type="predicted"/>
<dbReference type="EMBL" id="CP089982">
    <property type="protein sequence ID" value="WXA95695.1"/>
    <property type="molecule type" value="Genomic_DNA"/>
</dbReference>
<feature type="chain" id="PRO_5047196441" description="PEGA domain-containing protein" evidence="3">
    <location>
        <begin position="24"/>
        <end position="342"/>
    </location>
</feature>
<evidence type="ECO:0000256" key="3">
    <source>
        <dbReference type="SAM" id="SignalP"/>
    </source>
</evidence>
<feature type="signal peptide" evidence="3">
    <location>
        <begin position="1"/>
        <end position="23"/>
    </location>
</feature>